<evidence type="ECO:0000313" key="2">
    <source>
        <dbReference type="Proteomes" id="UP001063698"/>
    </source>
</evidence>
<organism evidence="1 2">
    <name type="scientific">Ignicoccus pacificus DSM 13166</name>
    <dbReference type="NCBI Taxonomy" id="940294"/>
    <lineage>
        <taxon>Archaea</taxon>
        <taxon>Thermoproteota</taxon>
        <taxon>Thermoprotei</taxon>
        <taxon>Desulfurococcales</taxon>
        <taxon>Desulfurococcaceae</taxon>
        <taxon>Ignicoccus</taxon>
    </lineage>
</organism>
<dbReference type="Gene3D" id="2.130.10.10">
    <property type="entry name" value="YVTN repeat-like/Quinoprotein amine dehydrogenase"/>
    <property type="match status" value="1"/>
</dbReference>
<gene>
    <name evidence="1" type="ORF">IPA_01120</name>
</gene>
<keyword evidence="2" id="KW-1185">Reference proteome</keyword>
<dbReference type="KEGG" id="ipc:IPA_01120"/>
<name>A0A977KAF7_9CREN</name>
<accession>A0A977KAF7</accession>
<dbReference type="SUPFAM" id="SSF50998">
    <property type="entry name" value="Quinoprotein alcohol dehydrogenase-like"/>
    <property type="match status" value="1"/>
</dbReference>
<protein>
    <submittedName>
        <fullName evidence="1">Uncharacterized protein</fullName>
    </submittedName>
</protein>
<dbReference type="AlphaFoldDB" id="A0A977KAF7"/>
<evidence type="ECO:0000313" key="1">
    <source>
        <dbReference type="EMBL" id="UXD22042.1"/>
    </source>
</evidence>
<dbReference type="InterPro" id="IPR015943">
    <property type="entry name" value="WD40/YVTN_repeat-like_dom_sf"/>
</dbReference>
<sequence length="295" mass="32366">MRNSLILLLIPIAFAASWHVQMNDVPLDILFTKDKILVVGLKGSIVVLDYKGNVLYKTFLKEEVRDADIYGKTFALLTQDKVVFLTLSGKKVMDFPINSNFAGSLKLVLPYLIAADKYIGLFYLDVLNGELRLVWGLRGLTQVLPNSLIYFEDDGGKVLVADAPGRVYLLRADGEVLGKVDFKGPVYSIDYCGGKLAVGGDGFVKVIELKKPQLLLNRNISGIALVSFEDGCERLAVAVTSGKVLVFEGKRVTLNVTVTRPTALNWERGLLIVGSRDGTVTAFKVREEAKLPKIG</sequence>
<dbReference type="Proteomes" id="UP001063698">
    <property type="component" value="Chromosome"/>
</dbReference>
<reference evidence="1" key="1">
    <citation type="submission" date="2013-11" db="EMBL/GenBank/DDBJ databases">
        <title>Comparative genomics of Ignicoccus.</title>
        <authorList>
            <person name="Podar M."/>
        </authorList>
    </citation>
    <scope>NUCLEOTIDE SEQUENCE</scope>
    <source>
        <strain evidence="1">DSM 13166</strain>
    </source>
</reference>
<dbReference type="InterPro" id="IPR011047">
    <property type="entry name" value="Quinoprotein_ADH-like_sf"/>
</dbReference>
<dbReference type="EMBL" id="CP006868">
    <property type="protein sequence ID" value="UXD22042.1"/>
    <property type="molecule type" value="Genomic_DNA"/>
</dbReference>
<proteinExistence type="predicted"/>